<dbReference type="InParanoid" id="E3KTI2"/>
<reference evidence="3" key="2">
    <citation type="journal article" date="2011" name="Proc. Natl. Acad. Sci. U.S.A.">
        <title>Obligate biotrophy features unraveled by the genomic analysis of rust fungi.</title>
        <authorList>
            <person name="Duplessis S."/>
            <person name="Cuomo C.A."/>
            <person name="Lin Y.-C."/>
            <person name="Aerts A."/>
            <person name="Tisserant E."/>
            <person name="Veneault-Fourrey C."/>
            <person name="Joly D.L."/>
            <person name="Hacquard S."/>
            <person name="Amselem J."/>
            <person name="Cantarel B.L."/>
            <person name="Chiu R."/>
            <person name="Coutinho P.M."/>
            <person name="Feau N."/>
            <person name="Field M."/>
            <person name="Frey P."/>
            <person name="Gelhaye E."/>
            <person name="Goldberg J."/>
            <person name="Grabherr M.G."/>
            <person name="Kodira C.D."/>
            <person name="Kohler A."/>
            <person name="Kuees U."/>
            <person name="Lindquist E.A."/>
            <person name="Lucas S.M."/>
            <person name="Mago R."/>
            <person name="Mauceli E."/>
            <person name="Morin E."/>
            <person name="Murat C."/>
            <person name="Pangilinan J.L."/>
            <person name="Park R."/>
            <person name="Pearson M."/>
            <person name="Quesneville H."/>
            <person name="Rouhier N."/>
            <person name="Sakthikumar S."/>
            <person name="Salamov A.A."/>
            <person name="Schmutz J."/>
            <person name="Selles B."/>
            <person name="Shapiro H."/>
            <person name="Tanguay P."/>
            <person name="Tuskan G.A."/>
            <person name="Henrissat B."/>
            <person name="Van de Peer Y."/>
            <person name="Rouze P."/>
            <person name="Ellis J.G."/>
            <person name="Dodds P.N."/>
            <person name="Schein J.E."/>
            <person name="Zhong S."/>
            <person name="Hamelin R.C."/>
            <person name="Grigoriev I.V."/>
            <person name="Szabo L.J."/>
            <person name="Martin F."/>
        </authorList>
    </citation>
    <scope>NUCLEOTIDE SEQUENCE [LARGE SCALE GENOMIC DNA]</scope>
    <source>
        <strain evidence="3">CRL 75-36-700-3 / race SCCL</strain>
    </source>
</reference>
<keyword evidence="3" id="KW-1185">Reference proteome</keyword>
<organism evidence="2 3">
    <name type="scientific">Puccinia graminis f. sp. tritici (strain CRL 75-36-700-3 / race SCCL)</name>
    <name type="common">Black stem rust fungus</name>
    <dbReference type="NCBI Taxonomy" id="418459"/>
    <lineage>
        <taxon>Eukaryota</taxon>
        <taxon>Fungi</taxon>
        <taxon>Dikarya</taxon>
        <taxon>Basidiomycota</taxon>
        <taxon>Pucciniomycotina</taxon>
        <taxon>Pucciniomycetes</taxon>
        <taxon>Pucciniales</taxon>
        <taxon>Pucciniaceae</taxon>
        <taxon>Puccinia</taxon>
    </lineage>
</organism>
<dbReference type="Proteomes" id="UP000008783">
    <property type="component" value="Unassembled WGS sequence"/>
</dbReference>
<evidence type="ECO:0000313" key="3">
    <source>
        <dbReference type="Proteomes" id="UP000008783"/>
    </source>
</evidence>
<feature type="compositionally biased region" description="Basic residues" evidence="1">
    <location>
        <begin position="1"/>
        <end position="15"/>
    </location>
</feature>
<feature type="region of interest" description="Disordered" evidence="1">
    <location>
        <begin position="1"/>
        <end position="21"/>
    </location>
</feature>
<sequence length="106" mass="12150">MVQRHRPAQSRPSKRKIVDGNEVGEAHQSWEVPHFNPKLSFDEAPAGARKHRFQFYSSLAHLIIIQPIPSTSSMRQDGAQAQKRNPQSRLYQALHIYSAHSLKPRD</sequence>
<protein>
    <submittedName>
        <fullName evidence="2">Uncharacterized protein</fullName>
    </submittedName>
</protein>
<gene>
    <name evidence="2" type="ORF">PGTG_13978</name>
</gene>
<proteinExistence type="predicted"/>
<dbReference type="GeneID" id="10538668"/>
<dbReference type="HOGENOM" id="CLU_2224512_0_0_1"/>
<evidence type="ECO:0000313" key="2">
    <source>
        <dbReference type="EMBL" id="EFP87607.1"/>
    </source>
</evidence>
<dbReference type="RefSeq" id="XP_003332026.1">
    <property type="nucleotide sequence ID" value="XM_003331978.1"/>
</dbReference>
<evidence type="ECO:0000256" key="1">
    <source>
        <dbReference type="SAM" id="MobiDB-lite"/>
    </source>
</evidence>
<dbReference type="EMBL" id="DS178307">
    <property type="protein sequence ID" value="EFP87607.1"/>
    <property type="molecule type" value="Genomic_DNA"/>
</dbReference>
<dbReference type="KEGG" id="pgr:PGTG_13978"/>
<name>E3KTI2_PUCGT</name>
<dbReference type="AlphaFoldDB" id="E3KTI2"/>
<reference key="1">
    <citation type="submission" date="2007-01" db="EMBL/GenBank/DDBJ databases">
        <title>The Genome Sequence of Puccinia graminis f. sp. tritici Strain CRL 75-36-700-3.</title>
        <authorList>
            <consortium name="The Broad Institute Genome Sequencing Platform"/>
            <person name="Birren B."/>
            <person name="Lander E."/>
            <person name="Galagan J."/>
            <person name="Nusbaum C."/>
            <person name="Devon K."/>
            <person name="Cuomo C."/>
            <person name="Jaffe D."/>
            <person name="Butler J."/>
            <person name="Alvarez P."/>
            <person name="Gnerre S."/>
            <person name="Grabherr M."/>
            <person name="Mauceli E."/>
            <person name="Brockman W."/>
            <person name="Young S."/>
            <person name="LaButti K."/>
            <person name="Sykes S."/>
            <person name="DeCaprio D."/>
            <person name="Crawford M."/>
            <person name="Koehrsen M."/>
            <person name="Engels R."/>
            <person name="Montgomery P."/>
            <person name="Pearson M."/>
            <person name="Howarth C."/>
            <person name="Larson L."/>
            <person name="White J."/>
            <person name="Zeng Q."/>
            <person name="Kodira C."/>
            <person name="Yandava C."/>
            <person name="Alvarado L."/>
            <person name="O'Leary S."/>
            <person name="Szabo L."/>
            <person name="Dean R."/>
            <person name="Schein J."/>
        </authorList>
    </citation>
    <scope>NUCLEOTIDE SEQUENCE</scope>
    <source>
        <strain>CRL 75-36-700-3</strain>
    </source>
</reference>
<dbReference type="VEuPathDB" id="FungiDB:PGTG_13978"/>
<accession>E3KTI2</accession>